<dbReference type="EMBL" id="CP019607">
    <property type="protein sequence ID" value="AQP50426.1"/>
    <property type="molecule type" value="Genomic_DNA"/>
</dbReference>
<organism evidence="2 3">
    <name type="scientific">Tessaracoccus flavescens</name>
    <dbReference type="NCBI Taxonomy" id="399497"/>
    <lineage>
        <taxon>Bacteria</taxon>
        <taxon>Bacillati</taxon>
        <taxon>Actinomycetota</taxon>
        <taxon>Actinomycetes</taxon>
        <taxon>Propionibacteriales</taxon>
        <taxon>Propionibacteriaceae</taxon>
        <taxon>Tessaracoccus</taxon>
    </lineage>
</organism>
<evidence type="ECO:0000313" key="2">
    <source>
        <dbReference type="EMBL" id="AQP50426.1"/>
    </source>
</evidence>
<evidence type="ECO:0000256" key="1">
    <source>
        <dbReference type="SAM" id="MobiDB-lite"/>
    </source>
</evidence>
<keyword evidence="3" id="KW-1185">Reference proteome</keyword>
<dbReference type="AlphaFoldDB" id="A0A1Q2CWE0"/>
<sequence>MSGIVKHFPSAKALDGVDLEVFPGEVHCLLTHTTSPATREDSRHAPERRRQPRRGQAQAVLQTPRPRSGASPEKERTHDVTRRRLRYSDPDTPEPAQARHDPHRRAGYADRQRDQNDQGTHWPAPPKTHLPGRARARPNCRRTGRHGQQPQGTGQVRRLHRMARLAVRHVLPTRNPPRGTQHQHRPARRIQGTLRGVLLSDW</sequence>
<feature type="compositionally biased region" description="Basic and acidic residues" evidence="1">
    <location>
        <begin position="107"/>
        <end position="116"/>
    </location>
</feature>
<dbReference type="KEGG" id="tfa:BW733_05860"/>
<evidence type="ECO:0000313" key="3">
    <source>
        <dbReference type="Proteomes" id="UP000188235"/>
    </source>
</evidence>
<accession>A0A1Q2CWE0</accession>
<dbReference type="STRING" id="399497.BW733_05860"/>
<proteinExistence type="predicted"/>
<feature type="compositionally biased region" description="Basic and acidic residues" evidence="1">
    <location>
        <begin position="72"/>
        <end position="89"/>
    </location>
</feature>
<dbReference type="Proteomes" id="UP000188235">
    <property type="component" value="Chromosome"/>
</dbReference>
<protein>
    <submittedName>
        <fullName evidence="2">Uncharacterized protein</fullName>
    </submittedName>
</protein>
<reference evidence="2 3" key="1">
    <citation type="journal article" date="2008" name="Int. J. Syst. Evol. Microbiol.">
        <title>Tessaracoccus flavescens sp. nov., isolated from marine sediment.</title>
        <authorList>
            <person name="Lee D.W."/>
            <person name="Lee S.D."/>
        </authorList>
    </citation>
    <scope>NUCLEOTIDE SEQUENCE [LARGE SCALE GENOMIC DNA]</scope>
    <source>
        <strain evidence="2 3">SST-39T</strain>
    </source>
</reference>
<feature type="compositionally biased region" description="Basic residues" evidence="1">
    <location>
        <begin position="130"/>
        <end position="145"/>
    </location>
</feature>
<gene>
    <name evidence="2" type="ORF">BW733_05860</name>
</gene>
<name>A0A1Q2CWE0_9ACTN</name>
<feature type="compositionally biased region" description="Basic and acidic residues" evidence="1">
    <location>
        <begin position="38"/>
        <end position="49"/>
    </location>
</feature>
<feature type="region of interest" description="Disordered" evidence="1">
    <location>
        <begin position="32"/>
        <end position="157"/>
    </location>
</feature>